<keyword evidence="7" id="KW-0539">Nucleus</keyword>
<reference evidence="15 16" key="1">
    <citation type="submission" date="2018-11" db="EMBL/GenBank/DDBJ databases">
        <title>Genome sequence of Apiotrichum porosum DSM 27194.</title>
        <authorList>
            <person name="Aliyu H."/>
            <person name="Gorte O."/>
            <person name="Ochsenreither K."/>
        </authorList>
    </citation>
    <scope>NUCLEOTIDE SEQUENCE [LARGE SCALE GENOMIC DNA]</scope>
    <source>
        <strain evidence="15 16">DSM 27194</strain>
    </source>
</reference>
<dbReference type="InterPro" id="IPR000608">
    <property type="entry name" value="UBC"/>
</dbReference>
<dbReference type="SMART" id="SM00212">
    <property type="entry name" value="UBCc"/>
    <property type="match status" value="1"/>
</dbReference>
<dbReference type="GO" id="GO:0016925">
    <property type="term" value="P:protein sumoylation"/>
    <property type="evidence" value="ECO:0007669"/>
    <property type="project" value="UniProtKB-ARBA"/>
</dbReference>
<evidence type="ECO:0000313" key="16">
    <source>
        <dbReference type="Proteomes" id="UP000279236"/>
    </source>
</evidence>
<evidence type="ECO:0000256" key="13">
    <source>
        <dbReference type="SAM" id="MobiDB-lite"/>
    </source>
</evidence>
<protein>
    <recommendedName>
        <fullName evidence="8">SUMO-conjugating enzyme UBC9</fullName>
    </recommendedName>
    <alternativeName>
        <fullName evidence="9">Ubiquitin carrier protein 9</fullName>
    </alternativeName>
    <alternativeName>
        <fullName evidence="10">Ubiquitin-conjugating enzyme E2-18 kDa</fullName>
    </alternativeName>
</protein>
<dbReference type="STRING" id="105984.A0A427XCI5"/>
<evidence type="ECO:0000313" key="15">
    <source>
        <dbReference type="EMBL" id="RSH76601.1"/>
    </source>
</evidence>
<comment type="caution">
    <text evidence="15">The sequence shown here is derived from an EMBL/GenBank/DDBJ whole genome shotgun (WGS) entry which is preliminary data.</text>
</comment>
<dbReference type="OrthoDB" id="6600758at2759"/>
<comment type="subcellular location">
    <subcellularLocation>
        <location evidence="1">Nucleus</location>
    </subcellularLocation>
</comment>
<dbReference type="CDD" id="cd23798">
    <property type="entry name" value="UBCc_UBE2I"/>
    <property type="match status" value="1"/>
</dbReference>
<organism evidence="15 16">
    <name type="scientific">Apiotrichum porosum</name>
    <dbReference type="NCBI Taxonomy" id="105984"/>
    <lineage>
        <taxon>Eukaryota</taxon>
        <taxon>Fungi</taxon>
        <taxon>Dikarya</taxon>
        <taxon>Basidiomycota</taxon>
        <taxon>Agaricomycotina</taxon>
        <taxon>Tremellomycetes</taxon>
        <taxon>Trichosporonales</taxon>
        <taxon>Trichosporonaceae</taxon>
        <taxon>Apiotrichum</taxon>
    </lineage>
</organism>
<dbReference type="PANTHER" id="PTHR24067">
    <property type="entry name" value="UBIQUITIN-CONJUGATING ENZYME E2"/>
    <property type="match status" value="1"/>
</dbReference>
<comment type="similarity">
    <text evidence="12">Belongs to the ubiquitin-conjugating enzyme family.</text>
</comment>
<evidence type="ECO:0000256" key="12">
    <source>
        <dbReference type="RuleBase" id="RU362109"/>
    </source>
</evidence>
<dbReference type="GO" id="GO:0019789">
    <property type="term" value="F:SUMO transferase activity"/>
    <property type="evidence" value="ECO:0007669"/>
    <property type="project" value="UniProtKB-ARBA"/>
</dbReference>
<evidence type="ECO:0000256" key="1">
    <source>
        <dbReference type="ARBA" id="ARBA00004123"/>
    </source>
</evidence>
<dbReference type="PROSITE" id="PS50127">
    <property type="entry name" value="UBC_2"/>
    <property type="match status" value="1"/>
</dbReference>
<dbReference type="GO" id="GO:0005524">
    <property type="term" value="F:ATP binding"/>
    <property type="evidence" value="ECO:0007669"/>
    <property type="project" value="UniProtKB-UniRule"/>
</dbReference>
<dbReference type="RefSeq" id="XP_028471748.1">
    <property type="nucleotide sequence ID" value="XM_028621009.1"/>
</dbReference>
<dbReference type="EMBL" id="RSCE01000023">
    <property type="protein sequence ID" value="RSH76601.1"/>
    <property type="molecule type" value="Genomic_DNA"/>
</dbReference>
<evidence type="ECO:0000256" key="11">
    <source>
        <dbReference type="PROSITE-ProRule" id="PRU10133"/>
    </source>
</evidence>
<evidence type="ECO:0000256" key="4">
    <source>
        <dbReference type="ARBA" id="ARBA00022741"/>
    </source>
</evidence>
<feature type="compositionally biased region" description="Basic and acidic residues" evidence="13">
    <location>
        <begin position="9"/>
        <end position="22"/>
    </location>
</feature>
<gene>
    <name evidence="15" type="primary">UBC9</name>
    <name evidence="15" type="ORF">EHS24_005486</name>
</gene>
<dbReference type="PROSITE" id="PS00183">
    <property type="entry name" value="UBC_1"/>
    <property type="match status" value="1"/>
</dbReference>
<feature type="domain" description="UBC core" evidence="14">
    <location>
        <begin position="38"/>
        <end position="204"/>
    </location>
</feature>
<dbReference type="SUPFAM" id="SSF54495">
    <property type="entry name" value="UBC-like"/>
    <property type="match status" value="1"/>
</dbReference>
<keyword evidence="6 12" id="KW-0067">ATP-binding</keyword>
<feature type="region of interest" description="Disordered" evidence="13">
    <location>
        <begin position="1"/>
        <end position="22"/>
    </location>
</feature>
<dbReference type="GeneID" id="39590029"/>
<proteinExistence type="inferred from homology"/>
<evidence type="ECO:0000259" key="14">
    <source>
        <dbReference type="PROSITE" id="PS50127"/>
    </source>
</evidence>
<dbReference type="Proteomes" id="UP000279236">
    <property type="component" value="Unassembled WGS sequence"/>
</dbReference>
<keyword evidence="4 12" id="KW-0547">Nucleotide-binding</keyword>
<evidence type="ECO:0000256" key="3">
    <source>
        <dbReference type="ARBA" id="ARBA00022679"/>
    </source>
</evidence>
<evidence type="ECO:0000256" key="9">
    <source>
        <dbReference type="ARBA" id="ARBA00044296"/>
    </source>
</evidence>
<accession>A0A427XCI5</accession>
<dbReference type="InterPro" id="IPR023313">
    <property type="entry name" value="UBQ-conjugating_AS"/>
</dbReference>
<dbReference type="Gene3D" id="3.10.110.10">
    <property type="entry name" value="Ubiquitin Conjugating Enzyme"/>
    <property type="match status" value="1"/>
</dbReference>
<evidence type="ECO:0000256" key="6">
    <source>
        <dbReference type="ARBA" id="ARBA00022840"/>
    </source>
</evidence>
<evidence type="ECO:0000256" key="8">
    <source>
        <dbReference type="ARBA" id="ARBA00039165"/>
    </source>
</evidence>
<evidence type="ECO:0000256" key="5">
    <source>
        <dbReference type="ARBA" id="ARBA00022786"/>
    </source>
</evidence>
<sequence length="205" mass="23578">MSSLATARLTEERKQWRKDHPFPERRRSCAARKVIALPQYLPGAMWVTRMDICELPGFYAKPMKNDDGTLNMMKWEVGIPGKEEVGIALPNERADKQTDWEGGVYVVKMEFPTEYPTKPPKCKFDPPLFHPNVYPSGTICLSILDEEKSWKPAITIKQIVLGIQDLLDNANIGDPAQIDAYQMFKNDRPAYNKRIKIQAIERRQK</sequence>
<keyword evidence="3" id="KW-0808">Transferase</keyword>
<dbReference type="Pfam" id="PF00179">
    <property type="entry name" value="UQ_con"/>
    <property type="match status" value="1"/>
</dbReference>
<dbReference type="InterPro" id="IPR050113">
    <property type="entry name" value="Ub_conjugating_enzyme"/>
</dbReference>
<dbReference type="AlphaFoldDB" id="A0A427XCI5"/>
<dbReference type="GO" id="GO:0005634">
    <property type="term" value="C:nucleus"/>
    <property type="evidence" value="ECO:0007669"/>
    <property type="project" value="UniProtKB-SubCell"/>
</dbReference>
<keyword evidence="16" id="KW-1185">Reference proteome</keyword>
<keyword evidence="5 12" id="KW-0833">Ubl conjugation pathway</keyword>
<dbReference type="InterPro" id="IPR016135">
    <property type="entry name" value="UBQ-conjugating_enzyme/RWD"/>
</dbReference>
<dbReference type="GO" id="GO:0005694">
    <property type="term" value="C:chromosome"/>
    <property type="evidence" value="ECO:0007669"/>
    <property type="project" value="UniProtKB-ARBA"/>
</dbReference>
<comment type="pathway">
    <text evidence="2">Protein modification; protein sumoylation.</text>
</comment>
<evidence type="ECO:0000256" key="10">
    <source>
        <dbReference type="ARBA" id="ARBA00081544"/>
    </source>
</evidence>
<name>A0A427XCI5_9TREE</name>
<evidence type="ECO:0000256" key="7">
    <source>
        <dbReference type="ARBA" id="ARBA00023242"/>
    </source>
</evidence>
<evidence type="ECO:0000256" key="2">
    <source>
        <dbReference type="ARBA" id="ARBA00004718"/>
    </source>
</evidence>
<feature type="active site" description="Glycyl thioester intermediate" evidence="11">
    <location>
        <position position="140"/>
    </location>
</feature>
<dbReference type="FunFam" id="3.10.110.10:FF:000035">
    <property type="entry name" value="SUMO-conjugating enzyme ubc9"/>
    <property type="match status" value="1"/>
</dbReference>